<keyword evidence="1" id="KW-1133">Transmembrane helix</keyword>
<protein>
    <submittedName>
        <fullName evidence="2">Uncharacterized protein</fullName>
    </submittedName>
</protein>
<comment type="caution">
    <text evidence="2">The sequence shown here is derived from an EMBL/GenBank/DDBJ whole genome shotgun (WGS) entry which is preliminary data.</text>
</comment>
<name>A0ABD1M4I2_9FABA</name>
<gene>
    <name evidence="2" type="ORF">Fmac_018266</name>
</gene>
<evidence type="ECO:0000313" key="3">
    <source>
        <dbReference type="Proteomes" id="UP001603857"/>
    </source>
</evidence>
<organism evidence="2 3">
    <name type="scientific">Flemingia macrophylla</name>
    <dbReference type="NCBI Taxonomy" id="520843"/>
    <lineage>
        <taxon>Eukaryota</taxon>
        <taxon>Viridiplantae</taxon>
        <taxon>Streptophyta</taxon>
        <taxon>Embryophyta</taxon>
        <taxon>Tracheophyta</taxon>
        <taxon>Spermatophyta</taxon>
        <taxon>Magnoliopsida</taxon>
        <taxon>eudicotyledons</taxon>
        <taxon>Gunneridae</taxon>
        <taxon>Pentapetalae</taxon>
        <taxon>rosids</taxon>
        <taxon>fabids</taxon>
        <taxon>Fabales</taxon>
        <taxon>Fabaceae</taxon>
        <taxon>Papilionoideae</taxon>
        <taxon>50 kb inversion clade</taxon>
        <taxon>NPAAA clade</taxon>
        <taxon>indigoferoid/millettioid clade</taxon>
        <taxon>Phaseoleae</taxon>
        <taxon>Flemingia</taxon>
    </lineage>
</organism>
<evidence type="ECO:0000313" key="2">
    <source>
        <dbReference type="EMBL" id="KAL2330685.1"/>
    </source>
</evidence>
<reference evidence="2 3" key="1">
    <citation type="submission" date="2024-08" db="EMBL/GenBank/DDBJ databases">
        <title>Insights into the chromosomal genome structure of Flemingia macrophylla.</title>
        <authorList>
            <person name="Ding Y."/>
            <person name="Zhao Y."/>
            <person name="Bi W."/>
            <person name="Wu M."/>
            <person name="Zhao G."/>
            <person name="Gong Y."/>
            <person name="Li W."/>
            <person name="Zhang P."/>
        </authorList>
    </citation>
    <scope>NUCLEOTIDE SEQUENCE [LARGE SCALE GENOMIC DNA]</scope>
    <source>
        <strain evidence="2">DYQJB</strain>
        <tissue evidence="2">Leaf</tissue>
    </source>
</reference>
<sequence>MSHREGIKIEDRYGRSGLATTVVQNLLFTTARSGFYTARAPDKIGCLHLIHDVSLNDYINLCVLGDDSSKICLVNFNSLTVQVPTFPLFLTFSTTALFLYFSLT</sequence>
<dbReference type="EMBL" id="JBGMDY010000006">
    <property type="protein sequence ID" value="KAL2330685.1"/>
    <property type="molecule type" value="Genomic_DNA"/>
</dbReference>
<accession>A0ABD1M4I2</accession>
<dbReference type="Proteomes" id="UP001603857">
    <property type="component" value="Unassembled WGS sequence"/>
</dbReference>
<keyword evidence="1" id="KW-0812">Transmembrane</keyword>
<keyword evidence="1" id="KW-0472">Membrane</keyword>
<proteinExistence type="predicted"/>
<evidence type="ECO:0000256" key="1">
    <source>
        <dbReference type="SAM" id="Phobius"/>
    </source>
</evidence>
<dbReference type="AlphaFoldDB" id="A0ABD1M4I2"/>
<feature type="transmembrane region" description="Helical" evidence="1">
    <location>
        <begin position="85"/>
        <end position="103"/>
    </location>
</feature>
<keyword evidence="3" id="KW-1185">Reference proteome</keyword>